<evidence type="ECO:0000256" key="2">
    <source>
        <dbReference type="SAM" id="SignalP"/>
    </source>
</evidence>
<keyword evidence="2" id="KW-0732">Signal</keyword>
<gene>
    <name evidence="3" type="ORF">EUGRSUZ_G00502</name>
</gene>
<feature type="transmembrane region" description="Helical" evidence="1">
    <location>
        <begin position="85"/>
        <end position="116"/>
    </location>
</feature>
<keyword evidence="1" id="KW-0812">Transmembrane</keyword>
<organism evidence="3">
    <name type="scientific">Eucalyptus grandis</name>
    <name type="common">Flooded gum</name>
    <dbReference type="NCBI Taxonomy" id="71139"/>
    <lineage>
        <taxon>Eukaryota</taxon>
        <taxon>Viridiplantae</taxon>
        <taxon>Streptophyta</taxon>
        <taxon>Embryophyta</taxon>
        <taxon>Tracheophyta</taxon>
        <taxon>Spermatophyta</taxon>
        <taxon>Magnoliopsida</taxon>
        <taxon>eudicotyledons</taxon>
        <taxon>Gunneridae</taxon>
        <taxon>Pentapetalae</taxon>
        <taxon>rosids</taxon>
        <taxon>malvids</taxon>
        <taxon>Myrtales</taxon>
        <taxon>Myrtaceae</taxon>
        <taxon>Myrtoideae</taxon>
        <taxon>Eucalypteae</taxon>
        <taxon>Eucalyptus</taxon>
    </lineage>
</organism>
<sequence>MLFFFFCIRLLRVAMMKHLTIYQPLNCPLLDARKIIIIIMSIAKALCRNFQISFLFQFGPLKSKAAVIEKQTSVYLRSGIRHYPILTLSIFALLSICDRVLDIILFLIFLFLYLYAVNSRRAN</sequence>
<accession>A0A059BB72</accession>
<evidence type="ECO:0000313" key="3">
    <source>
        <dbReference type="EMBL" id="KCW62910.1"/>
    </source>
</evidence>
<dbReference type="Gramene" id="KCW62910">
    <property type="protein sequence ID" value="KCW62910"/>
    <property type="gene ID" value="EUGRSUZ_G00502"/>
</dbReference>
<reference evidence="3" key="1">
    <citation type="submission" date="2013-07" db="EMBL/GenBank/DDBJ databases">
        <title>The genome of Eucalyptus grandis.</title>
        <authorList>
            <person name="Schmutz J."/>
            <person name="Hayes R."/>
            <person name="Myburg A."/>
            <person name="Tuskan G."/>
            <person name="Grattapaglia D."/>
            <person name="Rokhsar D.S."/>
        </authorList>
    </citation>
    <scope>NUCLEOTIDE SEQUENCE</scope>
    <source>
        <tissue evidence="3">Leaf extractions</tissue>
    </source>
</reference>
<evidence type="ECO:0000256" key="1">
    <source>
        <dbReference type="SAM" id="Phobius"/>
    </source>
</evidence>
<dbReference type="EMBL" id="KK198759">
    <property type="protein sequence ID" value="KCW62910.1"/>
    <property type="molecule type" value="Genomic_DNA"/>
</dbReference>
<keyword evidence="1" id="KW-1133">Transmembrane helix</keyword>
<dbReference type="InParanoid" id="A0A059BB72"/>
<feature type="chain" id="PRO_5001568296" evidence="2">
    <location>
        <begin position="17"/>
        <end position="123"/>
    </location>
</feature>
<name>A0A059BB72_EUCGR</name>
<protein>
    <submittedName>
        <fullName evidence="3">Uncharacterized protein</fullName>
    </submittedName>
</protein>
<proteinExistence type="predicted"/>
<dbReference type="AlphaFoldDB" id="A0A059BB72"/>
<keyword evidence="1" id="KW-0472">Membrane</keyword>
<feature type="signal peptide" evidence="2">
    <location>
        <begin position="1"/>
        <end position="16"/>
    </location>
</feature>